<dbReference type="RefSeq" id="XP_007332859.1">
    <property type="nucleotide sequence ID" value="XM_007332797.1"/>
</dbReference>
<dbReference type="AlphaFoldDB" id="K5VPK9"/>
<protein>
    <recommendedName>
        <fullName evidence="2">Mug135-like C-terminal domain-containing protein</fullName>
    </recommendedName>
</protein>
<keyword evidence="4" id="KW-1185">Reference proteome</keyword>
<gene>
    <name evidence="3" type="ORF">AGABI1DRAFT_87160</name>
</gene>
<dbReference type="EMBL" id="JH971402">
    <property type="protein sequence ID" value="EKM76409.1"/>
    <property type="molecule type" value="Genomic_DNA"/>
</dbReference>
<accession>K5VPK9</accession>
<dbReference type="GeneID" id="18832196"/>
<dbReference type="Pfam" id="PF08593">
    <property type="entry name" value="Mug135_C"/>
    <property type="match status" value="1"/>
</dbReference>
<evidence type="ECO:0000313" key="3">
    <source>
        <dbReference type="EMBL" id="EKM76409.1"/>
    </source>
</evidence>
<dbReference type="InterPro" id="IPR013902">
    <property type="entry name" value="Mug135-like_C"/>
</dbReference>
<feature type="domain" description="Mug135-like C-terminal" evidence="2">
    <location>
        <begin position="3"/>
        <end position="50"/>
    </location>
</feature>
<evidence type="ECO:0000256" key="1">
    <source>
        <dbReference type="ARBA" id="ARBA00005788"/>
    </source>
</evidence>
<organism evidence="3 4">
    <name type="scientific">Agaricus bisporus var. burnettii (strain JB137-S8 / ATCC MYA-4627 / FGSC 10392)</name>
    <name type="common">White button mushroom</name>
    <dbReference type="NCBI Taxonomy" id="597362"/>
    <lineage>
        <taxon>Eukaryota</taxon>
        <taxon>Fungi</taxon>
        <taxon>Dikarya</taxon>
        <taxon>Basidiomycota</taxon>
        <taxon>Agaricomycotina</taxon>
        <taxon>Agaricomycetes</taxon>
        <taxon>Agaricomycetidae</taxon>
        <taxon>Agaricales</taxon>
        <taxon>Agaricineae</taxon>
        <taxon>Agaricaceae</taxon>
        <taxon>Agaricus</taxon>
    </lineage>
</organism>
<sequence>MNDQLLPLVTKDDIESLTGDNLDNYCQGYGIPLRLAAPNKRKRVKEAVGAQY</sequence>
<evidence type="ECO:0000259" key="2">
    <source>
        <dbReference type="Pfam" id="PF08593"/>
    </source>
</evidence>
<name>K5VPK9_AGABU</name>
<evidence type="ECO:0000313" key="4">
    <source>
        <dbReference type="Proteomes" id="UP000008493"/>
    </source>
</evidence>
<dbReference type="HOGENOM" id="CLU_3086663_0_0_1"/>
<dbReference type="Proteomes" id="UP000008493">
    <property type="component" value="Unassembled WGS sequence"/>
</dbReference>
<dbReference type="KEGG" id="abp:AGABI1DRAFT87160"/>
<proteinExistence type="inferred from homology"/>
<comment type="similarity">
    <text evidence="1">Belongs to the UPF0612 family.</text>
</comment>
<dbReference type="InParanoid" id="K5VPK9"/>
<reference evidence="4" key="1">
    <citation type="journal article" date="2012" name="Proc. Natl. Acad. Sci. U.S.A.">
        <title>Genome sequence of the button mushroom Agaricus bisporus reveals mechanisms governing adaptation to a humic-rich ecological niche.</title>
        <authorList>
            <person name="Morin E."/>
            <person name="Kohler A."/>
            <person name="Baker A.R."/>
            <person name="Foulongne-Oriol M."/>
            <person name="Lombard V."/>
            <person name="Nagy L.G."/>
            <person name="Ohm R.A."/>
            <person name="Patyshakuliyeva A."/>
            <person name="Brun A."/>
            <person name="Aerts A.L."/>
            <person name="Bailey A.M."/>
            <person name="Billette C."/>
            <person name="Coutinho P.M."/>
            <person name="Deakin G."/>
            <person name="Doddapaneni H."/>
            <person name="Floudas D."/>
            <person name="Grimwood J."/>
            <person name="Hilden K."/>
            <person name="Kuees U."/>
            <person name="LaButti K.M."/>
            <person name="Lapidus A."/>
            <person name="Lindquist E.A."/>
            <person name="Lucas S.M."/>
            <person name="Murat C."/>
            <person name="Riley R.W."/>
            <person name="Salamov A.A."/>
            <person name="Schmutz J."/>
            <person name="Subramanian V."/>
            <person name="Woesten H.A.B."/>
            <person name="Xu J."/>
            <person name="Eastwood D.C."/>
            <person name="Foster G.D."/>
            <person name="Sonnenberg A.S."/>
            <person name="Cullen D."/>
            <person name="de Vries R.P."/>
            <person name="Lundell T."/>
            <person name="Hibbett D.S."/>
            <person name="Henrissat B."/>
            <person name="Burton K.S."/>
            <person name="Kerrigan R.W."/>
            <person name="Challen M.P."/>
            <person name="Grigoriev I.V."/>
            <person name="Martin F."/>
        </authorList>
    </citation>
    <scope>NUCLEOTIDE SEQUENCE [LARGE SCALE GENOMIC DNA]</scope>
    <source>
        <strain evidence="4">JB137-S8 / ATCC MYA-4627 / FGSC 10392</strain>
    </source>
</reference>